<dbReference type="eggNOG" id="COG4447">
    <property type="taxonomic scope" value="Bacteria"/>
</dbReference>
<dbReference type="InterPro" id="IPR026444">
    <property type="entry name" value="Secre_tail"/>
</dbReference>
<protein>
    <recommendedName>
        <fullName evidence="2">Secretion system C-terminal sorting domain-containing protein</fullName>
    </recommendedName>
</protein>
<evidence type="ECO:0000256" key="1">
    <source>
        <dbReference type="ARBA" id="ARBA00022729"/>
    </source>
</evidence>
<accession>A4BWY9</accession>
<gene>
    <name evidence="3" type="ORF">PI23P_03262</name>
</gene>
<reference evidence="3 4" key="1">
    <citation type="submission" date="2006-02" db="EMBL/GenBank/DDBJ databases">
        <authorList>
            <person name="Murray A."/>
            <person name="Staley J."/>
            <person name="Ferriera S."/>
            <person name="Johnson J."/>
            <person name="Kravitz S."/>
            <person name="Halpern A."/>
            <person name="Remington K."/>
            <person name="Beeson K."/>
            <person name="Tran B."/>
            <person name="Rogers Y.-H."/>
            <person name="Friedman R."/>
            <person name="Venter J.C."/>
        </authorList>
    </citation>
    <scope>NUCLEOTIDE SEQUENCE [LARGE SCALE GENOMIC DNA]</scope>
    <source>
        <strain evidence="3 4">23-P</strain>
    </source>
</reference>
<feature type="domain" description="Secretion system C-terminal sorting" evidence="2">
    <location>
        <begin position="25"/>
        <end position="93"/>
    </location>
</feature>
<dbReference type="NCBIfam" id="TIGR04183">
    <property type="entry name" value="Por_Secre_tail"/>
    <property type="match status" value="1"/>
</dbReference>
<dbReference type="HOGENOM" id="CLU_2357325_0_0_10"/>
<proteinExistence type="predicted"/>
<dbReference type="Pfam" id="PF18962">
    <property type="entry name" value="Por_Secre_tail"/>
    <property type="match status" value="1"/>
</dbReference>
<organism evidence="3 4">
    <name type="scientific">Polaribacter irgensii 23-P</name>
    <dbReference type="NCBI Taxonomy" id="313594"/>
    <lineage>
        <taxon>Bacteria</taxon>
        <taxon>Pseudomonadati</taxon>
        <taxon>Bacteroidota</taxon>
        <taxon>Flavobacteriia</taxon>
        <taxon>Flavobacteriales</taxon>
        <taxon>Flavobacteriaceae</taxon>
    </lineage>
</organism>
<evidence type="ECO:0000259" key="2">
    <source>
        <dbReference type="Pfam" id="PF18962"/>
    </source>
</evidence>
<keyword evidence="4" id="KW-1185">Reference proteome</keyword>
<comment type="caution">
    <text evidence="3">The sequence shown here is derived from an EMBL/GenBank/DDBJ whole genome shotgun (WGS) entry which is preliminary data.</text>
</comment>
<dbReference type="EMBL" id="AAOG01000001">
    <property type="protein sequence ID" value="EAR13480.1"/>
    <property type="molecule type" value="Genomic_DNA"/>
</dbReference>
<sequence>MFESTVGSTLATNDFNTPEMGISFYPNPIQKDLNLQSTAIELSKNVTYYISDTTGKIVKKGNVKNKTIDVENLNSGVYFIHLNIDGKKQNFKFIKN</sequence>
<dbReference type="Proteomes" id="UP000003053">
    <property type="component" value="Unassembled WGS sequence"/>
</dbReference>
<keyword evidence="1" id="KW-0732">Signal</keyword>
<dbReference type="AlphaFoldDB" id="A4BWY9"/>
<evidence type="ECO:0000313" key="4">
    <source>
        <dbReference type="Proteomes" id="UP000003053"/>
    </source>
</evidence>
<evidence type="ECO:0000313" key="3">
    <source>
        <dbReference type="EMBL" id="EAR13480.1"/>
    </source>
</evidence>
<name>A4BWY9_9FLAO</name>
<dbReference type="STRING" id="313594.PI23P_03262"/>